<protein>
    <submittedName>
        <fullName evidence="3">Ovule protein</fullName>
    </submittedName>
</protein>
<keyword evidence="2" id="KW-1185">Reference proteome</keyword>
<dbReference type="OrthoDB" id="10263978at2759"/>
<evidence type="ECO:0000313" key="3">
    <source>
        <dbReference type="WBParaSite" id="HCON_00189710-00001"/>
    </source>
</evidence>
<evidence type="ECO:0000313" key="2">
    <source>
        <dbReference type="Proteomes" id="UP000025227"/>
    </source>
</evidence>
<accession>A0A7I5EEP1</accession>
<dbReference type="Proteomes" id="UP000025227">
    <property type="component" value="Unplaced"/>
</dbReference>
<feature type="compositionally biased region" description="Polar residues" evidence="1">
    <location>
        <begin position="9"/>
        <end position="20"/>
    </location>
</feature>
<name>A0A7I5EEP1_HAECO</name>
<evidence type="ECO:0000256" key="1">
    <source>
        <dbReference type="SAM" id="MobiDB-lite"/>
    </source>
</evidence>
<dbReference type="AlphaFoldDB" id="A0A7I5EEP1"/>
<dbReference type="WBParaSite" id="HCON_00189710-00001">
    <property type="protein sequence ID" value="HCON_00189710-00001"/>
    <property type="gene ID" value="HCON_00189710"/>
</dbReference>
<sequence>MSLRVGKKNGSSGCKRQTNHHLSTFDDTHKFTLMAHICTQIICPVTNGKLKLEDLCVFALMRDSLTVMSLKEIELNMDSGCGCR</sequence>
<proteinExistence type="predicted"/>
<reference evidence="3" key="1">
    <citation type="submission" date="2020-12" db="UniProtKB">
        <authorList>
            <consortium name="WormBaseParasite"/>
        </authorList>
    </citation>
    <scope>IDENTIFICATION</scope>
    <source>
        <strain evidence="3">MHco3</strain>
    </source>
</reference>
<feature type="region of interest" description="Disordered" evidence="1">
    <location>
        <begin position="1"/>
        <end position="20"/>
    </location>
</feature>
<organism evidence="2 3">
    <name type="scientific">Haemonchus contortus</name>
    <name type="common">Barber pole worm</name>
    <dbReference type="NCBI Taxonomy" id="6289"/>
    <lineage>
        <taxon>Eukaryota</taxon>
        <taxon>Metazoa</taxon>
        <taxon>Ecdysozoa</taxon>
        <taxon>Nematoda</taxon>
        <taxon>Chromadorea</taxon>
        <taxon>Rhabditida</taxon>
        <taxon>Rhabditina</taxon>
        <taxon>Rhabditomorpha</taxon>
        <taxon>Strongyloidea</taxon>
        <taxon>Trichostrongylidae</taxon>
        <taxon>Haemonchus</taxon>
    </lineage>
</organism>